<gene>
    <name evidence="1" type="ORF">FSB_LOCUS58840</name>
</gene>
<organism evidence="1">
    <name type="scientific">Fagus sylvatica</name>
    <name type="common">Beechnut</name>
    <dbReference type="NCBI Taxonomy" id="28930"/>
    <lineage>
        <taxon>Eukaryota</taxon>
        <taxon>Viridiplantae</taxon>
        <taxon>Streptophyta</taxon>
        <taxon>Embryophyta</taxon>
        <taxon>Tracheophyta</taxon>
        <taxon>Spermatophyta</taxon>
        <taxon>Magnoliopsida</taxon>
        <taxon>eudicotyledons</taxon>
        <taxon>Gunneridae</taxon>
        <taxon>Pentapetalae</taxon>
        <taxon>rosids</taxon>
        <taxon>fabids</taxon>
        <taxon>Fagales</taxon>
        <taxon>Fagaceae</taxon>
        <taxon>Fagus</taxon>
    </lineage>
</organism>
<name>A0A2N9J2D0_FAGSY</name>
<accession>A0A2N9J2D0</accession>
<sequence>MELSGFVAGGGNYGGWWVAWRGCGDYGFLLRFGSDWWVVICCGLEVSGAPDCSRSLAWGVVNGLLGCWVFRCDLDPVDGCLLVVGCDLLLLMVVICCGMEVVGVPNYSGVGVGDSGVVWFGVDGKKNN</sequence>
<proteinExistence type="predicted"/>
<evidence type="ECO:0000313" key="1">
    <source>
        <dbReference type="EMBL" id="SPD30958.1"/>
    </source>
</evidence>
<dbReference type="EMBL" id="OIVN01006340">
    <property type="protein sequence ID" value="SPD30958.1"/>
    <property type="molecule type" value="Genomic_DNA"/>
</dbReference>
<reference evidence="1" key="1">
    <citation type="submission" date="2018-02" db="EMBL/GenBank/DDBJ databases">
        <authorList>
            <person name="Cohen D.B."/>
            <person name="Kent A.D."/>
        </authorList>
    </citation>
    <scope>NUCLEOTIDE SEQUENCE</scope>
</reference>
<protein>
    <submittedName>
        <fullName evidence="1">Uncharacterized protein</fullName>
    </submittedName>
</protein>
<dbReference type="AlphaFoldDB" id="A0A2N9J2D0"/>